<dbReference type="EMBL" id="JACLAU010000018">
    <property type="protein sequence ID" value="MBC2652358.1"/>
    <property type="molecule type" value="Genomic_DNA"/>
</dbReference>
<protein>
    <submittedName>
        <fullName evidence="1">Uncharacterized protein</fullName>
    </submittedName>
</protein>
<gene>
    <name evidence="1" type="ORF">H7F49_11640</name>
</gene>
<comment type="caution">
    <text evidence="1">The sequence shown here is derived from an EMBL/GenBank/DDBJ whole genome shotgun (WGS) entry which is preliminary data.</text>
</comment>
<sequence>MAGWFFNVAEQQEQVEAAAGALLDEVRRKLRAEFPSLDNVGADAVMLNALVIRAGRNRYYFPTLAWLVQAAYEHGHRPYESPITASICSGIERSRYSPFDFYHRLEPPVDVSDEEEPVEYPDHLRPLRFLARDLYQWEQELGTSNENTHRLYRGEDVDGDA</sequence>
<accession>A0A7X1F8H7</accession>
<dbReference type="RefSeq" id="WP_185683772.1">
    <property type="nucleotide sequence ID" value="NZ_JACLAU010000018.1"/>
</dbReference>
<keyword evidence="2" id="KW-1185">Reference proteome</keyword>
<name>A0A7X1F8H7_9SPHN</name>
<evidence type="ECO:0000313" key="2">
    <source>
        <dbReference type="Proteomes" id="UP000520156"/>
    </source>
</evidence>
<proteinExistence type="predicted"/>
<organism evidence="1 2">
    <name type="scientific">Novosphingobium aerophilum</name>
    <dbReference type="NCBI Taxonomy" id="2839843"/>
    <lineage>
        <taxon>Bacteria</taxon>
        <taxon>Pseudomonadati</taxon>
        <taxon>Pseudomonadota</taxon>
        <taxon>Alphaproteobacteria</taxon>
        <taxon>Sphingomonadales</taxon>
        <taxon>Sphingomonadaceae</taxon>
        <taxon>Novosphingobium</taxon>
    </lineage>
</organism>
<dbReference type="Proteomes" id="UP000520156">
    <property type="component" value="Unassembled WGS sequence"/>
</dbReference>
<evidence type="ECO:0000313" key="1">
    <source>
        <dbReference type="EMBL" id="MBC2652358.1"/>
    </source>
</evidence>
<dbReference type="AlphaFoldDB" id="A0A7X1F8H7"/>
<reference evidence="1 2" key="1">
    <citation type="submission" date="2020-08" db="EMBL/GenBank/DDBJ databases">
        <title>The genome sequence of Novosphingobium flavum 4Y4.</title>
        <authorList>
            <person name="Liu Y."/>
        </authorList>
    </citation>
    <scope>NUCLEOTIDE SEQUENCE [LARGE SCALE GENOMIC DNA]</scope>
    <source>
        <strain evidence="1 2">4Y4</strain>
    </source>
</reference>